<reference evidence="2 3" key="1">
    <citation type="submission" date="2016-05" db="EMBL/GenBank/DDBJ databases">
        <title>Genome sequencing reveals origins of a unique bacterial endosymbiosis in the earliest lineages of terrestrial Fungi.</title>
        <authorList>
            <consortium name="DOE Joint Genome Institute"/>
            <person name="Uehling J."/>
            <person name="Gryganskyi A."/>
            <person name="Hameed K."/>
            <person name="Tschaplinski T."/>
            <person name="Misztal P."/>
            <person name="Wu S."/>
            <person name="Desiro A."/>
            <person name="Vande Pol N."/>
            <person name="Du Z.-Y."/>
            <person name="Zienkiewicz A."/>
            <person name="Zienkiewicz K."/>
            <person name="Morin E."/>
            <person name="Tisserant E."/>
            <person name="Splivallo R."/>
            <person name="Hainaut M."/>
            <person name="Henrissat B."/>
            <person name="Ohm R."/>
            <person name="Kuo A."/>
            <person name="Yan J."/>
            <person name="Lipzen A."/>
            <person name="Nolan M."/>
            <person name="Labutti K."/>
            <person name="Barry K."/>
            <person name="Goldstein A."/>
            <person name="Labbe J."/>
            <person name="Schadt C."/>
            <person name="Tuskan G."/>
            <person name="Grigoriev I."/>
            <person name="Martin F."/>
            <person name="Vilgalys R."/>
            <person name="Bonito G."/>
        </authorList>
    </citation>
    <scope>NUCLEOTIDE SEQUENCE [LARGE SCALE GENOMIC DNA]</scope>
    <source>
        <strain evidence="2 3">AG-77</strain>
    </source>
</reference>
<keyword evidence="1" id="KW-0812">Transmembrane</keyword>
<organism evidence="2 3">
    <name type="scientific">Linnemannia elongata AG-77</name>
    <dbReference type="NCBI Taxonomy" id="1314771"/>
    <lineage>
        <taxon>Eukaryota</taxon>
        <taxon>Fungi</taxon>
        <taxon>Fungi incertae sedis</taxon>
        <taxon>Mucoromycota</taxon>
        <taxon>Mortierellomycotina</taxon>
        <taxon>Mortierellomycetes</taxon>
        <taxon>Mortierellales</taxon>
        <taxon>Mortierellaceae</taxon>
        <taxon>Linnemannia</taxon>
    </lineage>
</organism>
<dbReference type="Proteomes" id="UP000078512">
    <property type="component" value="Unassembled WGS sequence"/>
</dbReference>
<dbReference type="AlphaFoldDB" id="A0A197JJS4"/>
<proteinExistence type="predicted"/>
<name>A0A197JJS4_9FUNG</name>
<evidence type="ECO:0000313" key="3">
    <source>
        <dbReference type="Proteomes" id="UP000078512"/>
    </source>
</evidence>
<keyword evidence="3" id="KW-1185">Reference proteome</keyword>
<sequence length="65" mass="7701">MILQRFNEGRFFISNLRLLLHPSYTIAFLILLFFPHRIPLNIQVDEDMWGSECARDRGSDMGFKI</sequence>
<accession>A0A197JJS4</accession>
<keyword evidence="1" id="KW-1133">Transmembrane helix</keyword>
<evidence type="ECO:0000313" key="2">
    <source>
        <dbReference type="EMBL" id="OAQ25228.1"/>
    </source>
</evidence>
<evidence type="ECO:0000256" key="1">
    <source>
        <dbReference type="SAM" id="Phobius"/>
    </source>
</evidence>
<dbReference type="EMBL" id="KV442081">
    <property type="protein sequence ID" value="OAQ25228.1"/>
    <property type="molecule type" value="Genomic_DNA"/>
</dbReference>
<feature type="transmembrane region" description="Helical" evidence="1">
    <location>
        <begin position="12"/>
        <end position="34"/>
    </location>
</feature>
<keyword evidence="1" id="KW-0472">Membrane</keyword>
<gene>
    <name evidence="2" type="ORF">K457DRAFT_784749</name>
</gene>
<protein>
    <submittedName>
        <fullName evidence="2">Uncharacterized protein</fullName>
    </submittedName>
</protein>